<gene>
    <name evidence="3" type="ORF">C7444_101180</name>
</gene>
<evidence type="ECO:0000256" key="1">
    <source>
        <dbReference type="ARBA" id="ARBA00022679"/>
    </source>
</evidence>
<proteinExistence type="predicted"/>
<keyword evidence="4" id="KW-1185">Reference proteome</keyword>
<dbReference type="CDD" id="cd02440">
    <property type="entry name" value="AdoMet_MTases"/>
    <property type="match status" value="1"/>
</dbReference>
<dbReference type="GO" id="GO:0032259">
    <property type="term" value="P:methylation"/>
    <property type="evidence" value="ECO:0007669"/>
    <property type="project" value="UniProtKB-KW"/>
</dbReference>
<name>A0A318H5Y0_9BURK</name>
<evidence type="ECO:0000259" key="2">
    <source>
        <dbReference type="Pfam" id="PF13649"/>
    </source>
</evidence>
<keyword evidence="1 3" id="KW-0808">Transferase</keyword>
<accession>A0A318H5Y0</accession>
<dbReference type="SUPFAM" id="SSF53335">
    <property type="entry name" value="S-adenosyl-L-methionine-dependent methyltransferases"/>
    <property type="match status" value="1"/>
</dbReference>
<dbReference type="PANTHER" id="PTHR43861">
    <property type="entry name" value="TRANS-ACONITATE 2-METHYLTRANSFERASE-RELATED"/>
    <property type="match status" value="1"/>
</dbReference>
<reference evidence="3 4" key="1">
    <citation type="submission" date="2018-05" db="EMBL/GenBank/DDBJ databases">
        <title>Genomic Encyclopedia of Type Strains, Phase IV (KMG-IV): sequencing the most valuable type-strain genomes for metagenomic binning, comparative biology and taxonomic classification.</title>
        <authorList>
            <person name="Goeker M."/>
        </authorList>
    </citation>
    <scope>NUCLEOTIDE SEQUENCE [LARGE SCALE GENOMIC DNA]</scope>
    <source>
        <strain evidence="3 4">DSM 566</strain>
    </source>
</reference>
<dbReference type="PANTHER" id="PTHR43861:SF3">
    <property type="entry name" value="PUTATIVE (AFU_ORTHOLOGUE AFUA_2G14390)-RELATED"/>
    <property type="match status" value="1"/>
</dbReference>
<dbReference type="InterPro" id="IPR029063">
    <property type="entry name" value="SAM-dependent_MTases_sf"/>
</dbReference>
<dbReference type="EMBL" id="QJJS01000001">
    <property type="protein sequence ID" value="PXW99350.1"/>
    <property type="molecule type" value="Genomic_DNA"/>
</dbReference>
<sequence length="198" mass="21455">MWNERYAADTYFYGTQPNDFLAARATCWQPGQRVLCLGEGEGRNAVWLAGQGLEVTAVDLSTVGLDKTRRLAAQRGVEVRCVHADLADFEPGHDAWDGIVAIFAHLPADVRAKVWGRIPAALRTGGFLVVESYAPGQETRPTGGPRERSWLVDPAAIGSAFGTTLDTVHLWSGEREVLEGQGHTGPALVTQYVGRRVG</sequence>
<dbReference type="InterPro" id="IPR041698">
    <property type="entry name" value="Methyltransf_25"/>
</dbReference>
<keyword evidence="3" id="KW-0489">Methyltransferase</keyword>
<dbReference type="OrthoDB" id="9786503at2"/>
<dbReference type="Pfam" id="PF13649">
    <property type="entry name" value="Methyltransf_25"/>
    <property type="match status" value="1"/>
</dbReference>
<comment type="caution">
    <text evidence="3">The sequence shown here is derived from an EMBL/GenBank/DDBJ whole genome shotgun (WGS) entry which is preliminary data.</text>
</comment>
<feature type="domain" description="Methyltransferase" evidence="2">
    <location>
        <begin position="34"/>
        <end position="126"/>
    </location>
</feature>
<evidence type="ECO:0000313" key="3">
    <source>
        <dbReference type="EMBL" id="PXW99350.1"/>
    </source>
</evidence>
<dbReference type="Gene3D" id="3.40.50.150">
    <property type="entry name" value="Vaccinia Virus protein VP39"/>
    <property type="match status" value="1"/>
</dbReference>
<dbReference type="Proteomes" id="UP000247811">
    <property type="component" value="Unassembled WGS sequence"/>
</dbReference>
<evidence type="ECO:0000313" key="4">
    <source>
        <dbReference type="Proteomes" id="UP000247811"/>
    </source>
</evidence>
<dbReference type="RefSeq" id="WP_110398932.1">
    <property type="nucleotide sequence ID" value="NZ_QJJS01000001.1"/>
</dbReference>
<protein>
    <submittedName>
        <fullName evidence="3">Methyltransferase family protein</fullName>
    </submittedName>
</protein>
<dbReference type="AlphaFoldDB" id="A0A318H5Y0"/>
<dbReference type="GO" id="GO:0008168">
    <property type="term" value="F:methyltransferase activity"/>
    <property type="evidence" value="ECO:0007669"/>
    <property type="project" value="UniProtKB-KW"/>
</dbReference>
<organism evidence="3 4">
    <name type="scientific">Sphaerotilus hippei</name>
    <dbReference type="NCBI Taxonomy" id="744406"/>
    <lineage>
        <taxon>Bacteria</taxon>
        <taxon>Pseudomonadati</taxon>
        <taxon>Pseudomonadota</taxon>
        <taxon>Betaproteobacteria</taxon>
        <taxon>Burkholderiales</taxon>
        <taxon>Sphaerotilaceae</taxon>
        <taxon>Sphaerotilus</taxon>
    </lineage>
</organism>